<name>A0A1T5ANM9_9BACT</name>
<dbReference type="SUPFAM" id="SSF51161">
    <property type="entry name" value="Trimeric LpxA-like enzymes"/>
    <property type="match status" value="1"/>
</dbReference>
<reference evidence="3" key="1">
    <citation type="submission" date="2017-02" db="EMBL/GenBank/DDBJ databases">
        <authorList>
            <person name="Varghese N."/>
            <person name="Submissions S."/>
        </authorList>
    </citation>
    <scope>NUCLEOTIDE SEQUENCE [LARGE SCALE GENOMIC DNA]</scope>
    <source>
        <strain evidence="3">DSM 24967</strain>
    </source>
</reference>
<evidence type="ECO:0000313" key="3">
    <source>
        <dbReference type="Proteomes" id="UP000190852"/>
    </source>
</evidence>
<protein>
    <submittedName>
        <fullName evidence="2">Transferase hexapeptide (Six repeat-containing protein)</fullName>
    </submittedName>
</protein>
<evidence type="ECO:0000313" key="2">
    <source>
        <dbReference type="EMBL" id="SKB36465.1"/>
    </source>
</evidence>
<dbReference type="CDD" id="cd04647">
    <property type="entry name" value="LbH_MAT_like"/>
    <property type="match status" value="1"/>
</dbReference>
<accession>A0A1T5ANM9</accession>
<dbReference type="Pfam" id="PF00132">
    <property type="entry name" value="Hexapep"/>
    <property type="match status" value="1"/>
</dbReference>
<dbReference type="GO" id="GO:0016740">
    <property type="term" value="F:transferase activity"/>
    <property type="evidence" value="ECO:0007669"/>
    <property type="project" value="UniProtKB-KW"/>
</dbReference>
<dbReference type="RefSeq" id="WP_079682470.1">
    <property type="nucleotide sequence ID" value="NZ_FUYQ01000004.1"/>
</dbReference>
<keyword evidence="2" id="KW-0808">Transferase</keyword>
<dbReference type="InterPro" id="IPR011004">
    <property type="entry name" value="Trimer_LpxA-like_sf"/>
</dbReference>
<gene>
    <name evidence="2" type="ORF">SAMN05660349_00769</name>
</gene>
<proteinExistence type="inferred from homology"/>
<dbReference type="InterPro" id="IPR050179">
    <property type="entry name" value="Trans_hexapeptide_repeat"/>
</dbReference>
<dbReference type="PANTHER" id="PTHR43300">
    <property type="entry name" value="ACETYLTRANSFERASE"/>
    <property type="match status" value="1"/>
</dbReference>
<sequence>MKIKRLINAIKHPSSILHPHTWSEETYLKYLRSHGVKIGHNSRFINPEDTFIDIHRGDYIQIGDNCCLSTVTILAHDYSWYTLLDAFSDVLPDPGGEVKIGNNCFIGFQAVILKDTIIGDNVIIGARSVVKGNIPSNTVWAGCPAKQICTLEYFYNRRKDNRLRDAKKRRDHIINVKQRMPHIEEMGLFSLLFLERTEDNYNKYIKNIELNGVKNADALRGYFYQSKPIYSSFDVFLNE</sequence>
<dbReference type="Gene3D" id="2.160.10.10">
    <property type="entry name" value="Hexapeptide repeat proteins"/>
    <property type="match status" value="1"/>
</dbReference>
<keyword evidence="3" id="KW-1185">Reference proteome</keyword>
<dbReference type="Proteomes" id="UP000190852">
    <property type="component" value="Unassembled WGS sequence"/>
</dbReference>
<organism evidence="2 3">
    <name type="scientific">Parabacteroides chartae</name>
    <dbReference type="NCBI Taxonomy" id="1037355"/>
    <lineage>
        <taxon>Bacteria</taxon>
        <taxon>Pseudomonadati</taxon>
        <taxon>Bacteroidota</taxon>
        <taxon>Bacteroidia</taxon>
        <taxon>Bacteroidales</taxon>
        <taxon>Tannerellaceae</taxon>
        <taxon>Parabacteroides</taxon>
    </lineage>
</organism>
<dbReference type="AlphaFoldDB" id="A0A1T5ANM9"/>
<dbReference type="InterPro" id="IPR001451">
    <property type="entry name" value="Hexapep"/>
</dbReference>
<dbReference type="EMBL" id="FUYQ01000004">
    <property type="protein sequence ID" value="SKB36465.1"/>
    <property type="molecule type" value="Genomic_DNA"/>
</dbReference>
<dbReference type="PANTHER" id="PTHR43300:SF11">
    <property type="entry name" value="ACETYLTRANSFERASE RV3034C-RELATED"/>
    <property type="match status" value="1"/>
</dbReference>
<comment type="similarity">
    <text evidence="1">Belongs to the transferase hexapeptide repeat family.</text>
</comment>
<evidence type="ECO:0000256" key="1">
    <source>
        <dbReference type="ARBA" id="ARBA00007274"/>
    </source>
</evidence>